<dbReference type="SUPFAM" id="SSF47699">
    <property type="entry name" value="Bifunctional inhibitor/lipid-transfer protein/seed storage 2S albumin"/>
    <property type="match status" value="1"/>
</dbReference>
<reference evidence="2" key="3">
    <citation type="journal article" date="2017" name="Nature">
        <title>Genome sequence of the progenitor of the wheat D genome Aegilops tauschii.</title>
        <authorList>
            <person name="Luo M.C."/>
            <person name="Gu Y.Q."/>
            <person name="Puiu D."/>
            <person name="Wang H."/>
            <person name="Twardziok S.O."/>
            <person name="Deal K.R."/>
            <person name="Huo N."/>
            <person name="Zhu T."/>
            <person name="Wang L."/>
            <person name="Wang Y."/>
            <person name="McGuire P.E."/>
            <person name="Liu S."/>
            <person name="Long H."/>
            <person name="Ramasamy R.K."/>
            <person name="Rodriguez J.C."/>
            <person name="Van S.L."/>
            <person name="Yuan L."/>
            <person name="Wang Z."/>
            <person name="Xia Z."/>
            <person name="Xiao L."/>
            <person name="Anderson O.D."/>
            <person name="Ouyang S."/>
            <person name="Liang Y."/>
            <person name="Zimin A.V."/>
            <person name="Pertea G."/>
            <person name="Qi P."/>
            <person name="Bennetzen J.L."/>
            <person name="Dai X."/>
            <person name="Dawson M.W."/>
            <person name="Muller H.G."/>
            <person name="Kugler K."/>
            <person name="Rivarola-Duarte L."/>
            <person name="Spannagl M."/>
            <person name="Mayer K.F.X."/>
            <person name="Lu F.H."/>
            <person name="Bevan M.W."/>
            <person name="Leroy P."/>
            <person name="Li P."/>
            <person name="You F.M."/>
            <person name="Sun Q."/>
            <person name="Liu Z."/>
            <person name="Lyons E."/>
            <person name="Wicker T."/>
            <person name="Salzberg S.L."/>
            <person name="Devos K.M."/>
            <person name="Dvorak J."/>
        </authorList>
    </citation>
    <scope>NUCLEOTIDE SEQUENCE [LARGE SCALE GENOMIC DNA]</scope>
    <source>
        <strain evidence="2">cv. AL8/78</strain>
    </source>
</reference>
<proteinExistence type="predicted"/>
<organism evidence="2 3">
    <name type="scientific">Aegilops tauschii subsp. strangulata</name>
    <name type="common">Goatgrass</name>
    <dbReference type="NCBI Taxonomy" id="200361"/>
    <lineage>
        <taxon>Eukaryota</taxon>
        <taxon>Viridiplantae</taxon>
        <taxon>Streptophyta</taxon>
        <taxon>Embryophyta</taxon>
        <taxon>Tracheophyta</taxon>
        <taxon>Spermatophyta</taxon>
        <taxon>Magnoliopsida</taxon>
        <taxon>Liliopsida</taxon>
        <taxon>Poales</taxon>
        <taxon>Poaceae</taxon>
        <taxon>BOP clade</taxon>
        <taxon>Pooideae</taxon>
        <taxon>Triticodae</taxon>
        <taxon>Triticeae</taxon>
        <taxon>Triticinae</taxon>
        <taxon>Aegilops</taxon>
    </lineage>
</organism>
<protein>
    <recommendedName>
        <fullName evidence="1">Bifunctional inhibitor/plant lipid transfer protein/seed storage helical domain-containing protein</fullName>
    </recommendedName>
</protein>
<reference evidence="2" key="4">
    <citation type="submission" date="2019-03" db="UniProtKB">
        <authorList>
            <consortium name="EnsemblPlants"/>
        </authorList>
    </citation>
    <scope>IDENTIFICATION</scope>
</reference>
<name>A0A453L3F8_AEGTS</name>
<reference evidence="2" key="5">
    <citation type="journal article" date="2021" name="G3 (Bethesda)">
        <title>Aegilops tauschii genome assembly Aet v5.0 features greater sequence contiguity and improved annotation.</title>
        <authorList>
            <person name="Wang L."/>
            <person name="Zhu T."/>
            <person name="Rodriguez J.C."/>
            <person name="Deal K.R."/>
            <person name="Dubcovsky J."/>
            <person name="McGuire P.E."/>
            <person name="Lux T."/>
            <person name="Spannagl M."/>
            <person name="Mayer K.F.X."/>
            <person name="Baldrich P."/>
            <person name="Meyers B.C."/>
            <person name="Huo N."/>
            <person name="Gu Y.Q."/>
            <person name="Zhou H."/>
            <person name="Devos K.M."/>
            <person name="Bennetzen J.L."/>
            <person name="Unver T."/>
            <person name="Budak H."/>
            <person name="Gulick P.J."/>
            <person name="Galiba G."/>
            <person name="Kalapos B."/>
            <person name="Nelson D.R."/>
            <person name="Li P."/>
            <person name="You F.M."/>
            <person name="Luo M.C."/>
            <person name="Dvorak J."/>
        </authorList>
    </citation>
    <scope>NUCLEOTIDE SEQUENCE [LARGE SCALE GENOMIC DNA]</scope>
    <source>
        <strain evidence="2">cv. AL8/78</strain>
    </source>
</reference>
<dbReference type="InterPro" id="IPR036312">
    <property type="entry name" value="Bifun_inhib/LTP/seed_sf"/>
</dbReference>
<dbReference type="Gramene" id="AET5Gv20616500.1">
    <property type="protein sequence ID" value="AET5Gv20616500.1"/>
    <property type="gene ID" value="AET5Gv20616500"/>
</dbReference>
<dbReference type="AlphaFoldDB" id="A0A453L3F8"/>
<reference evidence="3" key="1">
    <citation type="journal article" date="2014" name="Science">
        <title>Ancient hybridizations among the ancestral genomes of bread wheat.</title>
        <authorList>
            <consortium name="International Wheat Genome Sequencing Consortium,"/>
            <person name="Marcussen T."/>
            <person name="Sandve S.R."/>
            <person name="Heier L."/>
            <person name="Spannagl M."/>
            <person name="Pfeifer M."/>
            <person name="Jakobsen K.S."/>
            <person name="Wulff B.B."/>
            <person name="Steuernagel B."/>
            <person name="Mayer K.F."/>
            <person name="Olsen O.A."/>
        </authorList>
    </citation>
    <scope>NUCLEOTIDE SEQUENCE [LARGE SCALE GENOMIC DNA]</scope>
    <source>
        <strain evidence="3">cv. AL8/78</strain>
    </source>
</reference>
<dbReference type="CDD" id="cd00010">
    <property type="entry name" value="AAI_LTSS"/>
    <property type="match status" value="1"/>
</dbReference>
<dbReference type="InterPro" id="IPR039265">
    <property type="entry name" value="DIR1-like"/>
</dbReference>
<reference evidence="3" key="2">
    <citation type="journal article" date="2017" name="Nat. Plants">
        <title>The Aegilops tauschii genome reveals multiple impacts of transposons.</title>
        <authorList>
            <person name="Zhao G."/>
            <person name="Zou C."/>
            <person name="Li K."/>
            <person name="Wang K."/>
            <person name="Li T."/>
            <person name="Gao L."/>
            <person name="Zhang X."/>
            <person name="Wang H."/>
            <person name="Yang Z."/>
            <person name="Liu X."/>
            <person name="Jiang W."/>
            <person name="Mao L."/>
            <person name="Kong X."/>
            <person name="Jiao Y."/>
            <person name="Jia J."/>
        </authorList>
    </citation>
    <scope>NUCLEOTIDE SEQUENCE [LARGE SCALE GENOMIC DNA]</scope>
    <source>
        <strain evidence="3">cv. AL8/78</strain>
    </source>
</reference>
<accession>A0A453L3F8</accession>
<dbReference type="PANTHER" id="PTHR33122:SF76">
    <property type="entry name" value="OS01G0849000 PROTEIN"/>
    <property type="match status" value="1"/>
</dbReference>
<evidence type="ECO:0000313" key="3">
    <source>
        <dbReference type="Proteomes" id="UP000015105"/>
    </source>
</evidence>
<keyword evidence="3" id="KW-1185">Reference proteome</keyword>
<evidence type="ECO:0000259" key="1">
    <source>
        <dbReference type="Pfam" id="PF00234"/>
    </source>
</evidence>
<dbReference type="Proteomes" id="UP000015105">
    <property type="component" value="Chromosome 5D"/>
</dbReference>
<dbReference type="Pfam" id="PF00234">
    <property type="entry name" value="Tryp_alpha_amyl"/>
    <property type="match status" value="1"/>
</dbReference>
<evidence type="ECO:0000313" key="2">
    <source>
        <dbReference type="EnsemblPlants" id="AET5Gv20616500.1"/>
    </source>
</evidence>
<sequence length="174" mass="19108">SDPPRGTPLFRRGASACSRCFCARRRAVARPCGQDDAQAGPVRGGDAEPQAKVTPGCCAQIRSIGRSPKCLCAVMPSSTAHQAGVKHAIAMTIPKRCAIANRPIGYKYGCKFISSQLLMLGRFLCSNSVPWSHRHLLCSAFVVQHTPCHEEQRHHPLLRCLPTSFLKSQQQRWC</sequence>
<dbReference type="PANTHER" id="PTHR33122">
    <property type="entry name" value="LIPID BINDING PROTEIN-RELATED"/>
    <property type="match status" value="1"/>
</dbReference>
<feature type="domain" description="Bifunctional inhibitor/plant lipid transfer protein/seed storage helical" evidence="1">
    <location>
        <begin position="32"/>
        <end position="100"/>
    </location>
</feature>
<dbReference type="GO" id="GO:0005504">
    <property type="term" value="F:fatty acid binding"/>
    <property type="evidence" value="ECO:0007669"/>
    <property type="project" value="InterPro"/>
</dbReference>
<dbReference type="GO" id="GO:0009627">
    <property type="term" value="P:systemic acquired resistance"/>
    <property type="evidence" value="ECO:0007669"/>
    <property type="project" value="InterPro"/>
</dbReference>
<dbReference type="STRING" id="200361.A0A453L3F8"/>
<dbReference type="InterPro" id="IPR016140">
    <property type="entry name" value="Bifunc_inhib/LTP/seed_store"/>
</dbReference>
<dbReference type="EnsemblPlants" id="AET5Gv20616500.1">
    <property type="protein sequence ID" value="AET5Gv20616500.1"/>
    <property type="gene ID" value="AET5Gv20616500"/>
</dbReference>
<dbReference type="Gene3D" id="1.10.110.10">
    <property type="entry name" value="Plant lipid-transfer and hydrophobic proteins"/>
    <property type="match status" value="1"/>
</dbReference>